<evidence type="ECO:0000256" key="7">
    <source>
        <dbReference type="ARBA" id="ARBA00022989"/>
    </source>
</evidence>
<feature type="transmembrane region" description="Helical" evidence="9">
    <location>
        <begin position="354"/>
        <end position="376"/>
    </location>
</feature>
<feature type="transmembrane region" description="Helical" evidence="9">
    <location>
        <begin position="131"/>
        <end position="149"/>
    </location>
</feature>
<dbReference type="InterPro" id="IPR043429">
    <property type="entry name" value="ArtM/GltK/GlnP/TcyL/YhdX-like"/>
</dbReference>
<dbReference type="OrthoDB" id="9805999at2"/>
<sequence>MSQTEKIPFWRDSRILNIIAQVVILTMVISIFIFFGNNLVNNFRRLGLTFGFNFLTRSASFAIANPPFEYSPSDPYFKAILVGLINSLKVMFFGIIIATILGITVGLGRLSNNWLVRKLATIYVETLRNTPLLLQLFFWYFAVFLRLPRIENAFNISNTIFLSNRGMRIPWFVSNLQTILSSILILTAIILAVLFWKKRVDTIEEMGESGQDWLNLLIASLVITVATFFFGIDWNIPQYEGNSLAGGTNLSPEFATLLIGLSIYTASFIAEVVRAGIQSVNKGQWEAARALGLEPGLVMQLVIFPQALRVMIPPLTSEFLNLAKNSSLAIAIGYNDVYAISNTISNQTGKAVEILLILVGIYLTINLIISLAMNWLNKSVQLKER</sequence>
<dbReference type="NCBIfam" id="TIGR01726">
    <property type="entry name" value="HEQRo_perm_3TM"/>
    <property type="match status" value="1"/>
</dbReference>
<evidence type="ECO:0000313" key="11">
    <source>
        <dbReference type="EMBL" id="VEP16860.1"/>
    </source>
</evidence>
<dbReference type="GO" id="GO:0043190">
    <property type="term" value="C:ATP-binding cassette (ABC) transporter complex"/>
    <property type="evidence" value="ECO:0007669"/>
    <property type="project" value="InterPro"/>
</dbReference>
<evidence type="ECO:0000313" key="12">
    <source>
        <dbReference type="Proteomes" id="UP000320055"/>
    </source>
</evidence>
<accession>A0A563VZL2</accession>
<comment type="subcellular location">
    <subcellularLocation>
        <location evidence="1 9">Cell membrane</location>
        <topology evidence="1 9">Multi-pass membrane protein</topology>
    </subcellularLocation>
</comment>
<feature type="transmembrane region" description="Helical" evidence="9">
    <location>
        <begin position="216"/>
        <end position="234"/>
    </location>
</feature>
<keyword evidence="4" id="KW-1003">Cell membrane</keyword>
<dbReference type="EMBL" id="CAACVJ010000446">
    <property type="protein sequence ID" value="VEP16860.1"/>
    <property type="molecule type" value="Genomic_DNA"/>
</dbReference>
<feature type="transmembrane region" description="Helical" evidence="9">
    <location>
        <begin position="88"/>
        <end position="110"/>
    </location>
</feature>
<protein>
    <submittedName>
        <fullName evidence="11">Putative amino-acid ABC transporter permease protein YhdX</fullName>
    </submittedName>
</protein>
<evidence type="ECO:0000256" key="8">
    <source>
        <dbReference type="ARBA" id="ARBA00023136"/>
    </source>
</evidence>
<dbReference type="InterPro" id="IPR000515">
    <property type="entry name" value="MetI-like"/>
</dbReference>
<evidence type="ECO:0000256" key="4">
    <source>
        <dbReference type="ARBA" id="ARBA00022475"/>
    </source>
</evidence>
<reference evidence="11 12" key="1">
    <citation type="submission" date="2019-01" db="EMBL/GenBank/DDBJ databases">
        <authorList>
            <person name="Brito A."/>
        </authorList>
    </citation>
    <scope>NUCLEOTIDE SEQUENCE [LARGE SCALE GENOMIC DNA]</scope>
    <source>
        <strain evidence="11">1</strain>
    </source>
</reference>
<evidence type="ECO:0000256" key="9">
    <source>
        <dbReference type="RuleBase" id="RU363032"/>
    </source>
</evidence>
<dbReference type="GO" id="GO:0022857">
    <property type="term" value="F:transmembrane transporter activity"/>
    <property type="evidence" value="ECO:0007669"/>
    <property type="project" value="InterPro"/>
</dbReference>
<evidence type="ECO:0000256" key="5">
    <source>
        <dbReference type="ARBA" id="ARBA00022692"/>
    </source>
</evidence>
<evidence type="ECO:0000256" key="1">
    <source>
        <dbReference type="ARBA" id="ARBA00004651"/>
    </source>
</evidence>
<organism evidence="11 12">
    <name type="scientific">Hyella patelloides LEGE 07179</name>
    <dbReference type="NCBI Taxonomy" id="945734"/>
    <lineage>
        <taxon>Bacteria</taxon>
        <taxon>Bacillati</taxon>
        <taxon>Cyanobacteriota</taxon>
        <taxon>Cyanophyceae</taxon>
        <taxon>Pleurocapsales</taxon>
        <taxon>Hyellaceae</taxon>
        <taxon>Hyella</taxon>
    </lineage>
</organism>
<dbReference type="CDD" id="cd06261">
    <property type="entry name" value="TM_PBP2"/>
    <property type="match status" value="1"/>
</dbReference>
<keyword evidence="7 9" id="KW-1133">Transmembrane helix</keyword>
<feature type="transmembrane region" description="Helical" evidence="9">
    <location>
        <begin position="15"/>
        <end position="35"/>
    </location>
</feature>
<dbReference type="Gene3D" id="1.10.3720.10">
    <property type="entry name" value="MetI-like"/>
    <property type="match status" value="2"/>
</dbReference>
<evidence type="ECO:0000256" key="6">
    <source>
        <dbReference type="ARBA" id="ARBA00022970"/>
    </source>
</evidence>
<feature type="transmembrane region" description="Helical" evidence="9">
    <location>
        <begin position="254"/>
        <end position="273"/>
    </location>
</feature>
<gene>
    <name evidence="11" type="primary">yhdX</name>
    <name evidence="11" type="ORF">H1P_500012</name>
</gene>
<keyword evidence="8 9" id="KW-0472">Membrane</keyword>
<comment type="similarity">
    <text evidence="2">Belongs to the binding-protein-dependent transport system permease family. HisMQ subfamily.</text>
</comment>
<keyword evidence="6" id="KW-0029">Amino-acid transport</keyword>
<feature type="transmembrane region" description="Helical" evidence="9">
    <location>
        <begin position="293"/>
        <end position="312"/>
    </location>
</feature>
<feature type="domain" description="ABC transmembrane type-1" evidence="10">
    <location>
        <begin position="84"/>
        <end position="373"/>
    </location>
</feature>
<dbReference type="RefSeq" id="WP_144866550.1">
    <property type="nucleotide sequence ID" value="NZ_LR213810.1"/>
</dbReference>
<evidence type="ECO:0000256" key="2">
    <source>
        <dbReference type="ARBA" id="ARBA00010072"/>
    </source>
</evidence>
<dbReference type="InterPro" id="IPR035906">
    <property type="entry name" value="MetI-like_sf"/>
</dbReference>
<proteinExistence type="inferred from homology"/>
<dbReference type="PROSITE" id="PS50928">
    <property type="entry name" value="ABC_TM1"/>
    <property type="match status" value="1"/>
</dbReference>
<dbReference type="PANTHER" id="PTHR30614:SF37">
    <property type="entry name" value="AMINO-ACID ABC TRANSPORTER PERMEASE PROTEIN YHDX-RELATED"/>
    <property type="match status" value="1"/>
</dbReference>
<name>A0A563VZL2_9CYAN</name>
<evidence type="ECO:0000259" key="10">
    <source>
        <dbReference type="PROSITE" id="PS50928"/>
    </source>
</evidence>
<keyword evidence="3 9" id="KW-0813">Transport</keyword>
<dbReference type="Proteomes" id="UP000320055">
    <property type="component" value="Unassembled WGS sequence"/>
</dbReference>
<keyword evidence="12" id="KW-1185">Reference proteome</keyword>
<dbReference type="SUPFAM" id="SSF161098">
    <property type="entry name" value="MetI-like"/>
    <property type="match status" value="1"/>
</dbReference>
<dbReference type="AlphaFoldDB" id="A0A563VZL2"/>
<dbReference type="Pfam" id="PF00528">
    <property type="entry name" value="BPD_transp_1"/>
    <property type="match status" value="1"/>
</dbReference>
<dbReference type="GO" id="GO:0006865">
    <property type="term" value="P:amino acid transport"/>
    <property type="evidence" value="ECO:0007669"/>
    <property type="project" value="UniProtKB-KW"/>
</dbReference>
<feature type="transmembrane region" description="Helical" evidence="9">
    <location>
        <begin position="169"/>
        <end position="196"/>
    </location>
</feature>
<keyword evidence="5 9" id="KW-0812">Transmembrane</keyword>
<dbReference type="PANTHER" id="PTHR30614">
    <property type="entry name" value="MEMBRANE COMPONENT OF AMINO ACID ABC TRANSPORTER"/>
    <property type="match status" value="1"/>
</dbReference>
<evidence type="ECO:0000256" key="3">
    <source>
        <dbReference type="ARBA" id="ARBA00022448"/>
    </source>
</evidence>
<dbReference type="InterPro" id="IPR010065">
    <property type="entry name" value="AA_ABC_transptr_permease_3TM"/>
</dbReference>